<accession>A0AAD7L1W0</accession>
<dbReference type="AlphaFoldDB" id="A0AAD7L1W0"/>
<evidence type="ECO:0000256" key="2">
    <source>
        <dbReference type="ARBA" id="ARBA00022679"/>
    </source>
</evidence>
<comment type="caution">
    <text evidence="3">The sequence shown here is derived from an EMBL/GenBank/DDBJ whole genome shotgun (WGS) entry which is preliminary data.</text>
</comment>
<dbReference type="PANTHER" id="PTHR31147:SF66">
    <property type="entry name" value="OS05G0315700 PROTEIN"/>
    <property type="match status" value="1"/>
</dbReference>
<dbReference type="InterPro" id="IPR023213">
    <property type="entry name" value="CAT-like_dom_sf"/>
</dbReference>
<dbReference type="KEGG" id="qsa:O6P43_030206"/>
<gene>
    <name evidence="3" type="ORF">O6P43_030206</name>
</gene>
<dbReference type="GO" id="GO:0016740">
    <property type="term" value="F:transferase activity"/>
    <property type="evidence" value="ECO:0007669"/>
    <property type="project" value="UniProtKB-KW"/>
</dbReference>
<organism evidence="3 4">
    <name type="scientific">Quillaja saponaria</name>
    <name type="common">Soap bark tree</name>
    <dbReference type="NCBI Taxonomy" id="32244"/>
    <lineage>
        <taxon>Eukaryota</taxon>
        <taxon>Viridiplantae</taxon>
        <taxon>Streptophyta</taxon>
        <taxon>Embryophyta</taxon>
        <taxon>Tracheophyta</taxon>
        <taxon>Spermatophyta</taxon>
        <taxon>Magnoliopsida</taxon>
        <taxon>eudicotyledons</taxon>
        <taxon>Gunneridae</taxon>
        <taxon>Pentapetalae</taxon>
        <taxon>rosids</taxon>
        <taxon>fabids</taxon>
        <taxon>Fabales</taxon>
        <taxon>Quillajaceae</taxon>
        <taxon>Quillaja</taxon>
    </lineage>
</organism>
<evidence type="ECO:0000313" key="4">
    <source>
        <dbReference type="Proteomes" id="UP001163823"/>
    </source>
</evidence>
<proteinExistence type="inferred from homology"/>
<reference evidence="3" key="1">
    <citation type="journal article" date="2023" name="Science">
        <title>Elucidation of the pathway for biosynthesis of saponin adjuvants from the soapbark tree.</title>
        <authorList>
            <person name="Reed J."/>
            <person name="Orme A."/>
            <person name="El-Demerdash A."/>
            <person name="Owen C."/>
            <person name="Martin L.B.B."/>
            <person name="Misra R.C."/>
            <person name="Kikuchi S."/>
            <person name="Rejzek M."/>
            <person name="Martin A.C."/>
            <person name="Harkess A."/>
            <person name="Leebens-Mack J."/>
            <person name="Louveau T."/>
            <person name="Stephenson M.J."/>
            <person name="Osbourn A."/>
        </authorList>
    </citation>
    <scope>NUCLEOTIDE SEQUENCE</scope>
    <source>
        <strain evidence="3">S10</strain>
    </source>
</reference>
<dbReference type="InterPro" id="IPR050898">
    <property type="entry name" value="Plant_acyltransferase"/>
</dbReference>
<name>A0AAD7L1W0_QUISA</name>
<dbReference type="PANTHER" id="PTHR31147">
    <property type="entry name" value="ACYL TRANSFERASE 4"/>
    <property type="match status" value="1"/>
</dbReference>
<dbReference type="Gene3D" id="3.30.559.10">
    <property type="entry name" value="Chloramphenicol acetyltransferase-like domain"/>
    <property type="match status" value="2"/>
</dbReference>
<sequence length="471" mass="51603">MASSPTSLVFTVLRRKPELVAPATPTPRELKPLSDIDDQEGLRFQIPVIQFYRYDPSMQGKDPVKIIREAISQALVFYYPFAGRLREGPERKLLVDCTGEGAMLVEADADVSLEQFGDSLQPPFPGLEELLYDVPGSGGVLHCPLLLIQVTRLSCSGFIFALRLNHTMSDAAGLVQFMTAVGELARGAAAPSIQPVWCRELLNARNPPRVTCIHHEYDEVADTKGTIIPLDDMVHRSFFFGPTEISALRRFIPYHLGQCSAFDVLTASLWRCRTIALQPEPDEEVRVLCIVNARSKFDPPLPTGYYGNAFAFPVALTNAGKLCENPLGYALELVKKAKADVTQEYMRSLADLMVIRGRPHFTVVRSYLVSDVTRAGFGEVDFGWGKPAYGGPAKGGVGAIPGVASFYIPFKNAKGEEGIVVPVCLPALAMERFVKELNIMLNMEQTQFPTPFKGVAGDGGTPTSTFILSNL</sequence>
<dbReference type="EMBL" id="JARAOO010000012">
    <property type="protein sequence ID" value="KAJ7949926.1"/>
    <property type="molecule type" value="Genomic_DNA"/>
</dbReference>
<comment type="similarity">
    <text evidence="1">Belongs to the plant acyltransferase family.</text>
</comment>
<keyword evidence="4" id="KW-1185">Reference proteome</keyword>
<evidence type="ECO:0000313" key="3">
    <source>
        <dbReference type="EMBL" id="KAJ7949926.1"/>
    </source>
</evidence>
<evidence type="ECO:0000256" key="1">
    <source>
        <dbReference type="ARBA" id="ARBA00009861"/>
    </source>
</evidence>
<dbReference type="Proteomes" id="UP001163823">
    <property type="component" value="Chromosome 12"/>
</dbReference>
<keyword evidence="2" id="KW-0808">Transferase</keyword>
<dbReference type="Pfam" id="PF02458">
    <property type="entry name" value="Transferase"/>
    <property type="match status" value="1"/>
</dbReference>
<protein>
    <submittedName>
        <fullName evidence="3">Benzyl alcohol O-benzoyltransferase</fullName>
    </submittedName>
</protein>